<name>A0A6J1CXT5_MOMCH</name>
<organism evidence="3 4">
    <name type="scientific">Momordica charantia</name>
    <name type="common">Bitter gourd</name>
    <name type="synonym">Balsam pear</name>
    <dbReference type="NCBI Taxonomy" id="3673"/>
    <lineage>
        <taxon>Eukaryota</taxon>
        <taxon>Viridiplantae</taxon>
        <taxon>Streptophyta</taxon>
        <taxon>Embryophyta</taxon>
        <taxon>Tracheophyta</taxon>
        <taxon>Spermatophyta</taxon>
        <taxon>Magnoliopsida</taxon>
        <taxon>eudicotyledons</taxon>
        <taxon>Gunneridae</taxon>
        <taxon>Pentapetalae</taxon>
        <taxon>rosids</taxon>
        <taxon>fabids</taxon>
        <taxon>Cucurbitales</taxon>
        <taxon>Cucurbitaceae</taxon>
        <taxon>Momordiceae</taxon>
        <taxon>Momordica</taxon>
    </lineage>
</organism>
<gene>
    <name evidence="4" type="primary">LOC111015794</name>
</gene>
<dbReference type="GeneID" id="111015794"/>
<sequence>MSVTSDQWPQFYHGGADSTALPHGGSTNANSKPTRRRSRASRKAPTTLLNASTANFRDLVQQFTGFQAAGATVPLGAHKGPVNLSFGHPGDEPLHTLNHPSGSVMLPFSDARHFHYRQPPVEHQFAYPPENRSGSGDGLSRPASELVEIQNLMDEDDDLNYDLQELAMEFSSSNGNGNYGGGYFP</sequence>
<reference evidence="4" key="1">
    <citation type="submission" date="2025-08" db="UniProtKB">
        <authorList>
            <consortium name="RefSeq"/>
        </authorList>
    </citation>
    <scope>IDENTIFICATION</scope>
    <source>
        <strain evidence="4">OHB3-1</strain>
    </source>
</reference>
<evidence type="ECO:0000259" key="2">
    <source>
        <dbReference type="Pfam" id="PF05678"/>
    </source>
</evidence>
<feature type="region of interest" description="Disordered" evidence="1">
    <location>
        <begin position="1"/>
        <end position="48"/>
    </location>
</feature>
<dbReference type="RefSeq" id="XP_022146640.1">
    <property type="nucleotide sequence ID" value="XM_022290948.1"/>
</dbReference>
<dbReference type="AlphaFoldDB" id="A0A6J1CXT5"/>
<accession>A0A6J1CXT5</accession>
<protein>
    <submittedName>
        <fullName evidence="4">Uncharacterized protein LOC111015794</fullName>
    </submittedName>
</protein>
<feature type="compositionally biased region" description="Basic residues" evidence="1">
    <location>
        <begin position="33"/>
        <end position="42"/>
    </location>
</feature>
<evidence type="ECO:0000313" key="3">
    <source>
        <dbReference type="Proteomes" id="UP000504603"/>
    </source>
</evidence>
<dbReference type="InterPro" id="IPR039609">
    <property type="entry name" value="VQ_15/22"/>
</dbReference>
<proteinExistence type="predicted"/>
<dbReference type="Pfam" id="PF05678">
    <property type="entry name" value="VQ"/>
    <property type="match status" value="1"/>
</dbReference>
<dbReference type="OrthoDB" id="1726347at2759"/>
<dbReference type="PANTHER" id="PTHR33179:SF29">
    <property type="entry name" value="OS06G0666400 PROTEIN"/>
    <property type="match status" value="1"/>
</dbReference>
<dbReference type="InterPro" id="IPR008889">
    <property type="entry name" value="VQ"/>
</dbReference>
<dbReference type="KEGG" id="mcha:111015794"/>
<dbReference type="PANTHER" id="PTHR33179">
    <property type="entry name" value="VQ MOTIF-CONTAINING PROTEIN"/>
    <property type="match status" value="1"/>
</dbReference>
<keyword evidence="3" id="KW-1185">Reference proteome</keyword>
<evidence type="ECO:0000313" key="4">
    <source>
        <dbReference type="RefSeq" id="XP_022146640.1"/>
    </source>
</evidence>
<feature type="domain" description="VQ" evidence="2">
    <location>
        <begin position="44"/>
        <end position="67"/>
    </location>
</feature>
<dbReference type="Proteomes" id="UP000504603">
    <property type="component" value="Unplaced"/>
</dbReference>
<evidence type="ECO:0000256" key="1">
    <source>
        <dbReference type="SAM" id="MobiDB-lite"/>
    </source>
</evidence>